<feature type="domain" description="3-hydroxyacyl-CoA dehydrogenase C-terminal" evidence="3">
    <location>
        <begin position="187"/>
        <end position="282"/>
    </location>
</feature>
<dbReference type="PANTHER" id="PTHR48075">
    <property type="entry name" value="3-HYDROXYACYL-COA DEHYDROGENASE FAMILY PROTEIN"/>
    <property type="match status" value="1"/>
</dbReference>
<dbReference type="EMBL" id="CAFBNF010000049">
    <property type="protein sequence ID" value="CAB4937696.1"/>
    <property type="molecule type" value="Genomic_DNA"/>
</dbReference>
<dbReference type="InterPro" id="IPR006176">
    <property type="entry name" value="3-OHacyl-CoA_DH_NAD-bd"/>
</dbReference>
<protein>
    <submittedName>
        <fullName evidence="5">Unannotated protein</fullName>
    </submittedName>
</protein>
<dbReference type="Gene3D" id="1.10.1040.10">
    <property type="entry name" value="N-(1-d-carboxylethyl)-l-norvaline Dehydrogenase, domain 2"/>
    <property type="match status" value="1"/>
</dbReference>
<accession>A0A6J7J3N7</accession>
<dbReference type="SUPFAM" id="SSF48179">
    <property type="entry name" value="6-phosphogluconate dehydrogenase C-terminal domain-like"/>
    <property type="match status" value="1"/>
</dbReference>
<evidence type="ECO:0000259" key="4">
    <source>
        <dbReference type="Pfam" id="PF02737"/>
    </source>
</evidence>
<dbReference type="GO" id="GO:0006635">
    <property type="term" value="P:fatty acid beta-oxidation"/>
    <property type="evidence" value="ECO:0007669"/>
    <property type="project" value="TreeGrafter"/>
</dbReference>
<dbReference type="AlphaFoldDB" id="A0A6J7J3N7"/>
<dbReference type="GO" id="GO:0008691">
    <property type="term" value="F:3-hydroxybutyryl-CoA dehydrogenase activity"/>
    <property type="evidence" value="ECO:0007669"/>
    <property type="project" value="TreeGrafter"/>
</dbReference>
<evidence type="ECO:0000256" key="1">
    <source>
        <dbReference type="ARBA" id="ARBA00009463"/>
    </source>
</evidence>
<evidence type="ECO:0000313" key="5">
    <source>
        <dbReference type="EMBL" id="CAB4937696.1"/>
    </source>
</evidence>
<reference evidence="5" key="1">
    <citation type="submission" date="2020-05" db="EMBL/GenBank/DDBJ databases">
        <authorList>
            <person name="Chiriac C."/>
            <person name="Salcher M."/>
            <person name="Ghai R."/>
            <person name="Kavagutti S V."/>
        </authorList>
    </citation>
    <scope>NUCLEOTIDE SEQUENCE</scope>
</reference>
<proteinExistence type="inferred from homology"/>
<feature type="domain" description="3-hydroxyacyl-CoA dehydrogenase NAD binding" evidence="4">
    <location>
        <begin position="6"/>
        <end position="184"/>
    </location>
</feature>
<dbReference type="PROSITE" id="PS00067">
    <property type="entry name" value="3HCDH"/>
    <property type="match status" value="1"/>
</dbReference>
<dbReference type="PIRSF" id="PIRSF000105">
    <property type="entry name" value="HCDH"/>
    <property type="match status" value="1"/>
</dbReference>
<name>A0A6J7J3N7_9ZZZZ</name>
<evidence type="ECO:0000259" key="3">
    <source>
        <dbReference type="Pfam" id="PF00725"/>
    </source>
</evidence>
<dbReference type="InterPro" id="IPR022694">
    <property type="entry name" value="3-OHacyl-CoA_DH"/>
</dbReference>
<dbReference type="GO" id="GO:0070403">
    <property type="term" value="F:NAD+ binding"/>
    <property type="evidence" value="ECO:0007669"/>
    <property type="project" value="InterPro"/>
</dbReference>
<comment type="similarity">
    <text evidence="1">Belongs to the 3-hydroxyacyl-CoA dehydrogenase family.</text>
</comment>
<keyword evidence="2" id="KW-0560">Oxidoreductase</keyword>
<evidence type="ECO:0000256" key="2">
    <source>
        <dbReference type="ARBA" id="ARBA00023002"/>
    </source>
</evidence>
<dbReference type="SUPFAM" id="SSF51735">
    <property type="entry name" value="NAD(P)-binding Rossmann-fold domains"/>
    <property type="match status" value="1"/>
</dbReference>
<dbReference type="Pfam" id="PF00725">
    <property type="entry name" value="3HCDH"/>
    <property type="match status" value="1"/>
</dbReference>
<dbReference type="InterPro" id="IPR008927">
    <property type="entry name" value="6-PGluconate_DH-like_C_sf"/>
</dbReference>
<dbReference type="InterPro" id="IPR036291">
    <property type="entry name" value="NAD(P)-bd_dom_sf"/>
</dbReference>
<dbReference type="InterPro" id="IPR013328">
    <property type="entry name" value="6PGD_dom2"/>
</dbReference>
<dbReference type="InterPro" id="IPR006108">
    <property type="entry name" value="3HC_DH_C"/>
</dbReference>
<dbReference type="Pfam" id="PF02737">
    <property type="entry name" value="3HCDH_N"/>
    <property type="match status" value="1"/>
</dbReference>
<gene>
    <name evidence="5" type="ORF">UFOPK3773_00647</name>
</gene>
<dbReference type="InterPro" id="IPR006180">
    <property type="entry name" value="3-OHacyl-CoA_DH_CS"/>
</dbReference>
<dbReference type="FunFam" id="3.40.50.720:FF:000009">
    <property type="entry name" value="Fatty oxidation complex, alpha subunit"/>
    <property type="match status" value="1"/>
</dbReference>
<dbReference type="PANTHER" id="PTHR48075:SF5">
    <property type="entry name" value="3-HYDROXYBUTYRYL-COA DEHYDROGENASE"/>
    <property type="match status" value="1"/>
</dbReference>
<sequence>MTGRLMVVGSGLMGSGIAQVAAVWGWDVTLRDVSSDALERGMTSIEASLARFVAKGRLDASAATEALASITITTDLEAAAEADIVVEAVYERLELKAELFTILDGLCTRPETVLASNTSAIPITAVAAATANPGRVVGTHFFSPVPMMKLCELVRGHHTTDATLATARSFAESIGKTCIVVNRDVAGFVTTRLIAALSVEAIKLYESGVASAEDIDIACRLGFGHAMGPLETADLTGTDILFNAASNVYADTQDEKFNPPELLRRMVRAGDLGRKSGRGFYTHD</sequence>
<dbReference type="Gene3D" id="3.40.50.720">
    <property type="entry name" value="NAD(P)-binding Rossmann-like Domain"/>
    <property type="match status" value="1"/>
</dbReference>
<organism evidence="5">
    <name type="scientific">freshwater metagenome</name>
    <dbReference type="NCBI Taxonomy" id="449393"/>
    <lineage>
        <taxon>unclassified sequences</taxon>
        <taxon>metagenomes</taxon>
        <taxon>ecological metagenomes</taxon>
    </lineage>
</organism>